<accession>A0A166VLP9</accession>
<dbReference type="GO" id="GO:0000981">
    <property type="term" value="F:DNA-binding transcription factor activity, RNA polymerase II-specific"/>
    <property type="evidence" value="ECO:0007669"/>
    <property type="project" value="InterPro"/>
</dbReference>
<evidence type="ECO:0000313" key="9">
    <source>
        <dbReference type="Proteomes" id="UP000076532"/>
    </source>
</evidence>
<dbReference type="InterPro" id="IPR036864">
    <property type="entry name" value="Zn2-C6_fun-type_DNA-bd_sf"/>
</dbReference>
<dbReference type="STRING" id="436010.A0A166VLP9"/>
<dbReference type="GO" id="GO:0005634">
    <property type="term" value="C:nucleus"/>
    <property type="evidence" value="ECO:0007669"/>
    <property type="project" value="UniProtKB-SubCell"/>
</dbReference>
<dbReference type="PROSITE" id="PS00463">
    <property type="entry name" value="ZN2_CY6_FUNGAL_1"/>
    <property type="match status" value="1"/>
</dbReference>
<dbReference type="Pfam" id="PF04082">
    <property type="entry name" value="Fungal_trans"/>
    <property type="match status" value="1"/>
</dbReference>
<dbReference type="Proteomes" id="UP000076532">
    <property type="component" value="Unassembled WGS sequence"/>
</dbReference>
<dbReference type="PROSITE" id="PS50048">
    <property type="entry name" value="ZN2_CY6_FUNGAL_2"/>
    <property type="match status" value="1"/>
</dbReference>
<keyword evidence="9" id="KW-1185">Reference proteome</keyword>
<protein>
    <recommendedName>
        <fullName evidence="10">Zn(2)-C6 fungal-type domain-containing protein</fullName>
    </recommendedName>
</protein>
<evidence type="ECO:0000256" key="1">
    <source>
        <dbReference type="ARBA" id="ARBA00004123"/>
    </source>
</evidence>
<dbReference type="Gene3D" id="4.10.240.10">
    <property type="entry name" value="Zn(2)-C6 fungal-type DNA-binding domain"/>
    <property type="match status" value="1"/>
</dbReference>
<name>A0A166VLP9_9AGAM</name>
<evidence type="ECO:0000256" key="4">
    <source>
        <dbReference type="SAM" id="Coils"/>
    </source>
</evidence>
<dbReference type="PANTHER" id="PTHR31001:SF56">
    <property type="entry name" value="ZN(2)-C6 FUNGAL-TYPE DOMAIN-CONTAINING PROTEIN"/>
    <property type="match status" value="1"/>
</dbReference>
<dbReference type="EMBL" id="KV417484">
    <property type="protein sequence ID" value="KZP32860.1"/>
    <property type="molecule type" value="Genomic_DNA"/>
</dbReference>
<evidence type="ECO:0000313" key="8">
    <source>
        <dbReference type="EMBL" id="KZP32860.1"/>
    </source>
</evidence>
<dbReference type="CDD" id="cd00067">
    <property type="entry name" value="GAL4"/>
    <property type="match status" value="1"/>
</dbReference>
<evidence type="ECO:0000259" key="6">
    <source>
        <dbReference type="PROSITE" id="PS50048"/>
    </source>
</evidence>
<dbReference type="SUPFAM" id="SSF57701">
    <property type="entry name" value="Zn2/Cys6 DNA-binding domain"/>
    <property type="match status" value="1"/>
</dbReference>
<evidence type="ECO:0000256" key="3">
    <source>
        <dbReference type="ARBA" id="ARBA00023242"/>
    </source>
</evidence>
<feature type="domain" description="4Fe-4S ferredoxin-type" evidence="7">
    <location>
        <begin position="42"/>
        <end position="74"/>
    </location>
</feature>
<reference evidence="8 9" key="1">
    <citation type="journal article" date="2016" name="Mol. Biol. Evol.">
        <title>Comparative Genomics of Early-Diverging Mushroom-Forming Fungi Provides Insights into the Origins of Lignocellulose Decay Capabilities.</title>
        <authorList>
            <person name="Nagy L.G."/>
            <person name="Riley R."/>
            <person name="Tritt A."/>
            <person name="Adam C."/>
            <person name="Daum C."/>
            <person name="Floudas D."/>
            <person name="Sun H."/>
            <person name="Yadav J.S."/>
            <person name="Pangilinan J."/>
            <person name="Larsson K.H."/>
            <person name="Matsuura K."/>
            <person name="Barry K."/>
            <person name="Labutti K."/>
            <person name="Kuo R."/>
            <person name="Ohm R.A."/>
            <person name="Bhattacharya S.S."/>
            <person name="Shirouzu T."/>
            <person name="Yoshinaga Y."/>
            <person name="Martin F.M."/>
            <person name="Grigoriev I.V."/>
            <person name="Hibbett D.S."/>
        </authorList>
    </citation>
    <scope>NUCLEOTIDE SEQUENCE [LARGE SCALE GENOMIC DNA]</scope>
    <source>
        <strain evidence="8 9">CBS 109695</strain>
    </source>
</reference>
<dbReference type="SMART" id="SM00066">
    <property type="entry name" value="GAL4"/>
    <property type="match status" value="1"/>
</dbReference>
<dbReference type="GO" id="GO:0008270">
    <property type="term" value="F:zinc ion binding"/>
    <property type="evidence" value="ECO:0007669"/>
    <property type="project" value="InterPro"/>
</dbReference>
<dbReference type="InterPro" id="IPR017896">
    <property type="entry name" value="4Fe4S_Fe-S-bd"/>
</dbReference>
<feature type="coiled-coil region" evidence="4">
    <location>
        <begin position="81"/>
        <end position="108"/>
    </location>
</feature>
<dbReference type="AlphaFoldDB" id="A0A166VLP9"/>
<dbReference type="OrthoDB" id="3240635at2759"/>
<keyword evidence="3" id="KW-0539">Nucleus</keyword>
<comment type="subcellular location">
    <subcellularLocation>
        <location evidence="1">Nucleus</location>
    </subcellularLocation>
</comment>
<sequence>MPADPRLNSAASRRTLRTLSSEQEAEIKRARGDISCAECKRLKLKCDKTVPCAACVRRGCSSVCPNGTLAPRRPARPASSTETLQQTISDMRQRIGQLENALASLQSRLSAETHPLLQDELLLVKRGGLEEAPTESADSSSTNQISESMDAFGTLTIGDSGEVKYFGRSAGSETLLLAGGEFETAALKIEVKSSTEAESLKRLASLFPMGSGCMTDPETFQLSMNNLYACLPLQRRAWSLFETYLEHASWVIRPLDRLQIVENLLVPIYNTKKELDNAGCETMPHISPPKIAVLFLIFAQGALMDLTLSPYSEEAEDYHTCARAALTLRSIFDSPSIETVQAVLLMSYYQCNAGDRYTQDSVWTLVSLSCILSHSIGMHRDPARWDLDVKTAERRRLLFWELYTADLFHSLALGRPPSIRLSYVDCAFPQDQEDPGSEFWNWKRQFTRDIFGSVIELTLSATPPAYATILELDRKIRESALSPSLNVFVKGKAESLTPTAFVIRGLLTKFRCITLLYIHRSFFAQALLDHPENPLLSVYAPSFLAAYRRWTAWTHLFSAAIIVGSVVTRAPSSDLASTAFVELGLAIDLFQKGANHSQHSRRARTGTEKAAHMLSRRNSTMDPPPNSQAFGKHDDGTDELALFGGQTRVLVSKSLPQKYDPTQPIHLHTSSVGHLANSEHASQSNSQQEDVNMRNVPSSLLQYIDLFPPPAFTAELAPEPDLNPDLNGQSQSLNGIPLDGVSQFTHAYTNAQVSDYSDTQRRADASISPSQYQASTEFAYDPALFDPSQHEFQENFFTNTCAPDALGRDDYLELGMMMNGDSGMDEQWLAFMRDSGLMDPGTNTAP</sequence>
<dbReference type="InterPro" id="IPR007219">
    <property type="entry name" value="XnlR_reg_dom"/>
</dbReference>
<feature type="domain" description="Zn(2)-C6 fungal-type" evidence="6">
    <location>
        <begin position="35"/>
        <end position="64"/>
    </location>
</feature>
<dbReference type="PROSITE" id="PS51379">
    <property type="entry name" value="4FE4S_FER_2"/>
    <property type="match status" value="1"/>
</dbReference>
<keyword evidence="4" id="KW-0175">Coiled coil</keyword>
<dbReference type="InterPro" id="IPR001138">
    <property type="entry name" value="Zn2Cys6_DnaBD"/>
</dbReference>
<feature type="region of interest" description="Disordered" evidence="5">
    <location>
        <begin position="596"/>
        <end position="635"/>
    </location>
</feature>
<gene>
    <name evidence="8" type="ORF">FIBSPDRAFT_924875</name>
</gene>
<dbReference type="CDD" id="cd12148">
    <property type="entry name" value="fungal_TF_MHR"/>
    <property type="match status" value="1"/>
</dbReference>
<keyword evidence="2" id="KW-0479">Metal-binding</keyword>
<dbReference type="GO" id="GO:0006351">
    <property type="term" value="P:DNA-templated transcription"/>
    <property type="evidence" value="ECO:0007669"/>
    <property type="project" value="InterPro"/>
</dbReference>
<dbReference type="PANTHER" id="PTHR31001">
    <property type="entry name" value="UNCHARACTERIZED TRANSCRIPTIONAL REGULATORY PROTEIN"/>
    <property type="match status" value="1"/>
</dbReference>
<dbReference type="InterPro" id="IPR050613">
    <property type="entry name" value="Sec_Metabolite_Reg"/>
</dbReference>
<dbReference type="GO" id="GO:0003677">
    <property type="term" value="F:DNA binding"/>
    <property type="evidence" value="ECO:0007669"/>
    <property type="project" value="InterPro"/>
</dbReference>
<evidence type="ECO:0000259" key="7">
    <source>
        <dbReference type="PROSITE" id="PS51379"/>
    </source>
</evidence>
<organism evidence="8 9">
    <name type="scientific">Athelia psychrophila</name>
    <dbReference type="NCBI Taxonomy" id="1759441"/>
    <lineage>
        <taxon>Eukaryota</taxon>
        <taxon>Fungi</taxon>
        <taxon>Dikarya</taxon>
        <taxon>Basidiomycota</taxon>
        <taxon>Agaricomycotina</taxon>
        <taxon>Agaricomycetes</taxon>
        <taxon>Agaricomycetidae</taxon>
        <taxon>Atheliales</taxon>
        <taxon>Atheliaceae</taxon>
        <taxon>Athelia</taxon>
    </lineage>
</organism>
<evidence type="ECO:0000256" key="5">
    <source>
        <dbReference type="SAM" id="MobiDB-lite"/>
    </source>
</evidence>
<evidence type="ECO:0000256" key="2">
    <source>
        <dbReference type="ARBA" id="ARBA00022723"/>
    </source>
</evidence>
<evidence type="ECO:0008006" key="10">
    <source>
        <dbReference type="Google" id="ProtNLM"/>
    </source>
</evidence>
<dbReference type="SMART" id="SM00906">
    <property type="entry name" value="Fungal_trans"/>
    <property type="match status" value="1"/>
</dbReference>
<proteinExistence type="predicted"/>